<keyword evidence="1 3" id="KW-0853">WD repeat</keyword>
<evidence type="ECO:0000259" key="8">
    <source>
        <dbReference type="PROSITE" id="PS51059"/>
    </source>
</evidence>
<keyword evidence="4" id="KW-0328">Glycosyltransferase</keyword>
<dbReference type="InterPro" id="IPR001214">
    <property type="entry name" value="SET_dom"/>
</dbReference>
<feature type="compositionally biased region" description="Polar residues" evidence="6">
    <location>
        <begin position="1902"/>
        <end position="1911"/>
    </location>
</feature>
<dbReference type="Proteomes" id="UP000654075">
    <property type="component" value="Unassembled WGS sequence"/>
</dbReference>
<feature type="repeat" description="WD" evidence="3">
    <location>
        <begin position="19"/>
        <end position="60"/>
    </location>
</feature>
<dbReference type="InterPro" id="IPR015943">
    <property type="entry name" value="WD40/YVTN_repeat-like_dom_sf"/>
</dbReference>
<dbReference type="InterPro" id="IPR046341">
    <property type="entry name" value="SET_dom_sf"/>
</dbReference>
<accession>A0A813HJ78</accession>
<dbReference type="Gene3D" id="2.170.270.10">
    <property type="entry name" value="SET domain"/>
    <property type="match status" value="1"/>
</dbReference>
<dbReference type="EC" id="2.4.2.-" evidence="4"/>
<dbReference type="CDD" id="cd00200">
    <property type="entry name" value="WD40"/>
    <property type="match status" value="1"/>
</dbReference>
<dbReference type="PANTHER" id="PTHR19848">
    <property type="entry name" value="WD40 REPEAT PROTEIN"/>
    <property type="match status" value="1"/>
</dbReference>
<dbReference type="InterPro" id="IPR001680">
    <property type="entry name" value="WD40_rpt"/>
</dbReference>
<dbReference type="Gene3D" id="3.60.10.10">
    <property type="entry name" value="Endonuclease/exonuclease/phosphatase"/>
    <property type="match status" value="1"/>
</dbReference>
<dbReference type="SUPFAM" id="SSF56219">
    <property type="entry name" value="DNase I-like"/>
    <property type="match status" value="1"/>
</dbReference>
<dbReference type="PROSITE" id="PS51059">
    <property type="entry name" value="PARP_CATALYTIC"/>
    <property type="match status" value="1"/>
</dbReference>
<evidence type="ECO:0000256" key="2">
    <source>
        <dbReference type="ARBA" id="ARBA00022737"/>
    </source>
</evidence>
<feature type="coiled-coil region" evidence="5">
    <location>
        <begin position="173"/>
        <end position="200"/>
    </location>
</feature>
<feature type="domain" description="SET" evidence="7">
    <location>
        <begin position="425"/>
        <end position="566"/>
    </location>
</feature>
<dbReference type="SUPFAM" id="SSF50978">
    <property type="entry name" value="WD40 repeat-like"/>
    <property type="match status" value="1"/>
</dbReference>
<gene>
    <name evidence="9" type="ORF">PGLA1383_LOCUS53379</name>
</gene>
<dbReference type="InterPro" id="IPR036691">
    <property type="entry name" value="Endo/exonu/phosph_ase_sf"/>
</dbReference>
<keyword evidence="4" id="KW-0808">Transferase</keyword>
<dbReference type="SMART" id="SM00320">
    <property type="entry name" value="WD40"/>
    <property type="match status" value="3"/>
</dbReference>
<dbReference type="Pfam" id="PF00856">
    <property type="entry name" value="SET"/>
    <property type="match status" value="1"/>
</dbReference>
<name>A0A813HJ78_POLGL</name>
<keyword evidence="5" id="KW-0175">Coiled coil</keyword>
<evidence type="ECO:0000259" key="7">
    <source>
        <dbReference type="PROSITE" id="PS50280"/>
    </source>
</evidence>
<evidence type="ECO:0000256" key="3">
    <source>
        <dbReference type="PROSITE-ProRule" id="PRU00221"/>
    </source>
</evidence>
<organism evidence="9 10">
    <name type="scientific">Polarella glacialis</name>
    <name type="common">Dinoflagellate</name>
    <dbReference type="NCBI Taxonomy" id="89957"/>
    <lineage>
        <taxon>Eukaryota</taxon>
        <taxon>Sar</taxon>
        <taxon>Alveolata</taxon>
        <taxon>Dinophyceae</taxon>
        <taxon>Suessiales</taxon>
        <taxon>Suessiaceae</taxon>
        <taxon>Polarella</taxon>
    </lineage>
</organism>
<evidence type="ECO:0000313" key="9">
    <source>
        <dbReference type="EMBL" id="CAE8638109.1"/>
    </source>
</evidence>
<dbReference type="SUPFAM" id="SSF56399">
    <property type="entry name" value="ADP-ribosylation"/>
    <property type="match status" value="1"/>
</dbReference>
<dbReference type="PROSITE" id="PS50082">
    <property type="entry name" value="WD_REPEATS_2"/>
    <property type="match status" value="3"/>
</dbReference>
<dbReference type="EMBL" id="CAJNNV010031866">
    <property type="protein sequence ID" value="CAE8638109.1"/>
    <property type="molecule type" value="Genomic_DNA"/>
</dbReference>
<dbReference type="InterPro" id="IPR036322">
    <property type="entry name" value="WD40_repeat_dom_sf"/>
</dbReference>
<dbReference type="SUPFAM" id="SSF82199">
    <property type="entry name" value="SET domain"/>
    <property type="match status" value="1"/>
</dbReference>
<reference evidence="9" key="1">
    <citation type="submission" date="2021-02" db="EMBL/GenBank/DDBJ databases">
        <authorList>
            <person name="Dougan E. K."/>
            <person name="Rhodes N."/>
            <person name="Thang M."/>
            <person name="Chan C."/>
        </authorList>
    </citation>
    <scope>NUCLEOTIDE SEQUENCE</scope>
</reference>
<protein>
    <recommendedName>
        <fullName evidence="4">Poly [ADP-ribose] polymerase</fullName>
        <shortName evidence="4">PARP</shortName>
        <ecNumber evidence="4">2.4.2.-</ecNumber>
    </recommendedName>
</protein>
<evidence type="ECO:0000256" key="1">
    <source>
        <dbReference type="ARBA" id="ARBA00022574"/>
    </source>
</evidence>
<sequence length="2062" mass="228413">MDETLRLWRTADGSLQRQLHGHTDGVVCSGFSPDGSLVVSGSLDRTPRLWRTADGSLQQQLNGHTDLVFCCGFSPDGSLVVSGSRDKTLRLWRTADGSLQRQRNGHATGVSCCSFSPDGSLVVSGSGDKTLRLWLTADGSLQQGVTSQSRKRTRSQGALVGADQQLLEVKGEFREASAELQSAKSLKAEVEQALQKSELQRAWLLAAQLPQPSQYLEYDIVVLPTASPVWRLLSGLFVGSAAKHRRDLRSANFCEAPALEVEQIRSVVNPRLLQSYLAELDSILGKHRGGCTAIPELEHLRLPPGLFRPDLNEHLLFHGALPESVEKICKGGFDPRRGGEGVGAMFGTATYFAINASKSDIYTEEFARRRQRSAQRTMIVARVALGTCLRTGEPQQKWSRPPDGPDGLPFDSVWAANAASGGCVDHVEVMIYDKSQAIPMFLVDYRHTEQCRCAECLKRRINVDTLVTCTPRFGFLDLPPGCHAVAKKEQSERDHQVHVMMNAFESGLYAELALINHSCFPNCLKFGPGERRDGADDGRQRSWCSKSEIVAVRDLRAGEEITISFLGCLERSAKRRAALFRRQHLVELVPCEVSLSAELETSSDALGARDLEELEVWLDSEEAEDAVGKAGSAVQRLKLLLEKEVLVSASLKDEWLKMHSSPSSSRYVMTGIACSVSSCHFSFTNSPSERNVDFAGLALQLQMSGSQKDMQTLASTSLVIGGEKTSFITSVLPFESGLSLVKECSDLVFLKVKLFLKLGKGPALKHLKVVIMGYRLPNGRTAPWVSQRCPMPGANTSQNEELHGSYRSWNFCSYNPQVATFTGRWRRILALLTAVHVMGLQGTHMRPSVFQQAGSAVHTKKYGEFQCWHWHAGEGRYSNSSTGVSIAVNSKQCHSRTLAQVFSPPTWLQGRGGALHFRQRDRLDFVPMTLYLPASGPVADRAHCTISLLEWASSVLASLSGRATPVIFIDANGHVGKQHSGATEILAPEGDAVGPLCPELMTLNGQLLQQFCNQHELALVNTHVGDAGPTFWHWDGHGTRVDYIILPKAALQAVSRCEVWRRTAFRLQLASCPALRDHSPLVVSLTYSGLLVRPPVPRVRWDMDAMARACATGEKVNGLHAAIADWAQQTDVETHLLNCAQEGNVEMAWQMLNSGVRIAAEKVFSLDQRQRKYEPSPCTLQARATLDAVRQQAKAVADHSWLTRPDLALPRLAELLQAWHWAVATQIADRRLGTLRARDRDKCRRHWETELAQAQESGDRHACWVISRLIAGTGLGPKRRYYGGVSAYIPAAQGWVEHLQLPGPQGGCHATVIGLGEEHQQDQLVPALLSHLHALEDIKFPLDATGGGLGEYRSVPADTPLSIRRASLTRQNVLDTNATTLATEDHRVILQQLLKAKSRKSVPRWSAPREAWLLLLCGSRRTHYSGGSPIVQRLLWVFLLALRRAGHCPYIWNTSFAVPLPKLNGKKLCAAFRLINLLEPIGKAWHAGLFQLGEPQLYDWAYGFMKHRRREQAILQQRRLQYRIQQAGYNWFTISWDVANAFPSVAHNALDSVIRERCLQGDRVAPVAFAEAYNAQLTRLDEAIRCHKCIKRRPALRIEDPRTEESLPVAMSVLADDVARTGICTSATDALEQIAVMDAMLDQHLEQIAMGQKPNLEISVRILAARKAWAAMGAFWYRETIPCRVRVQIFMALVRNALLSGLETIVLTAPQWLQLERIQMRYLRALMCSQACVKTQELQSTGQVLIKYHALTNTQVRTSLHVPTLQSEMTSRRVKWLQQMAQQPEQAKLVFALLHGYFLWEQGQPVQPNGKLTSAASPWLVQHAHDVSLVAQSNTTFAADWTQTGWWAIFTSDAFHKFNPQLLKRFDNGSLSGSRCVGIQSDTTHASVGTPCAGQATDRANFRQTRQNPSSRPAVEGEYRIGAADRGGSTDSHGRGKNHELGSRHLHVWAALIQSVAQQQNLPAPLASLLQQHIATATSPQSLQHLVLHCRFTQMRGNTSYKLTVAVAAPIRELWSHLVTHLVTIGVSVMPGTAPRGPHERQIAKLLRKLGAFQSETVEEEQ</sequence>
<keyword evidence="2" id="KW-0677">Repeat</keyword>
<evidence type="ECO:0000313" key="10">
    <source>
        <dbReference type="Proteomes" id="UP000654075"/>
    </source>
</evidence>
<proteinExistence type="predicted"/>
<dbReference type="GO" id="GO:0003950">
    <property type="term" value="F:NAD+ poly-ADP-ribosyltransferase activity"/>
    <property type="evidence" value="ECO:0007669"/>
    <property type="project" value="UniProtKB-UniRule"/>
</dbReference>
<keyword evidence="4" id="KW-0520">NAD</keyword>
<dbReference type="OrthoDB" id="6133115at2759"/>
<dbReference type="PROSITE" id="PS50280">
    <property type="entry name" value="SET"/>
    <property type="match status" value="1"/>
</dbReference>
<dbReference type="Pfam" id="PF00400">
    <property type="entry name" value="WD40"/>
    <property type="match status" value="3"/>
</dbReference>
<evidence type="ECO:0000256" key="5">
    <source>
        <dbReference type="SAM" id="Coils"/>
    </source>
</evidence>
<feature type="region of interest" description="Disordered" evidence="6">
    <location>
        <begin position="1887"/>
        <end position="1940"/>
    </location>
</feature>
<evidence type="ECO:0000256" key="4">
    <source>
        <dbReference type="RuleBase" id="RU362114"/>
    </source>
</evidence>
<feature type="repeat" description="WD" evidence="3">
    <location>
        <begin position="103"/>
        <end position="134"/>
    </location>
</feature>
<feature type="repeat" description="WD" evidence="3">
    <location>
        <begin position="61"/>
        <end position="102"/>
    </location>
</feature>
<dbReference type="PANTHER" id="PTHR19848:SF8">
    <property type="entry name" value="F-BOX AND WD REPEAT DOMAIN CONTAINING 7"/>
    <property type="match status" value="1"/>
</dbReference>
<dbReference type="Pfam" id="PF00644">
    <property type="entry name" value="PARP"/>
    <property type="match status" value="1"/>
</dbReference>
<comment type="caution">
    <text evidence="9">The sequence shown here is derived from an EMBL/GenBank/DDBJ whole genome shotgun (WGS) entry which is preliminary data.</text>
</comment>
<dbReference type="Gene3D" id="2.130.10.10">
    <property type="entry name" value="YVTN repeat-like/Quinoprotein amine dehydrogenase"/>
    <property type="match status" value="1"/>
</dbReference>
<feature type="domain" description="PARP catalytic" evidence="8">
    <location>
        <begin position="207"/>
        <end position="454"/>
    </location>
</feature>
<keyword evidence="10" id="KW-1185">Reference proteome</keyword>
<dbReference type="Gene3D" id="3.90.228.10">
    <property type="match status" value="1"/>
</dbReference>
<dbReference type="InterPro" id="IPR012317">
    <property type="entry name" value="Poly(ADP-ribose)pol_cat_dom"/>
</dbReference>
<dbReference type="PROSITE" id="PS50294">
    <property type="entry name" value="WD_REPEATS_REGION"/>
    <property type="match status" value="3"/>
</dbReference>
<evidence type="ECO:0000256" key="6">
    <source>
        <dbReference type="SAM" id="MobiDB-lite"/>
    </source>
</evidence>